<dbReference type="AlphaFoldDB" id="A0A0D6ZB45"/>
<feature type="transmembrane region" description="Helical" evidence="7">
    <location>
        <begin position="180"/>
        <end position="202"/>
    </location>
</feature>
<dbReference type="Pfam" id="PF00528">
    <property type="entry name" value="BPD_transp_1"/>
    <property type="match status" value="1"/>
</dbReference>
<dbReference type="SUPFAM" id="SSF161098">
    <property type="entry name" value="MetI-like"/>
    <property type="match status" value="1"/>
</dbReference>
<feature type="transmembrane region" description="Helical" evidence="7">
    <location>
        <begin position="240"/>
        <end position="259"/>
    </location>
</feature>
<feature type="transmembrane region" description="Helical" evidence="7">
    <location>
        <begin position="138"/>
        <end position="159"/>
    </location>
</feature>
<evidence type="ECO:0000313" key="10">
    <source>
        <dbReference type="Proteomes" id="UP000032512"/>
    </source>
</evidence>
<dbReference type="PANTHER" id="PTHR43744">
    <property type="entry name" value="ABC TRANSPORTER PERMEASE PROTEIN MG189-RELATED-RELATED"/>
    <property type="match status" value="1"/>
</dbReference>
<evidence type="ECO:0000256" key="5">
    <source>
        <dbReference type="ARBA" id="ARBA00022989"/>
    </source>
</evidence>
<dbReference type="PANTHER" id="PTHR43744:SF12">
    <property type="entry name" value="ABC TRANSPORTER PERMEASE PROTEIN MG189-RELATED"/>
    <property type="match status" value="1"/>
</dbReference>
<dbReference type="CDD" id="cd06261">
    <property type="entry name" value="TM_PBP2"/>
    <property type="match status" value="1"/>
</dbReference>
<protein>
    <submittedName>
        <fullName evidence="9">ABC transporter permease</fullName>
    </submittedName>
</protein>
<dbReference type="GO" id="GO:0005886">
    <property type="term" value="C:plasma membrane"/>
    <property type="evidence" value="ECO:0007669"/>
    <property type="project" value="UniProtKB-SubCell"/>
</dbReference>
<evidence type="ECO:0000256" key="2">
    <source>
        <dbReference type="ARBA" id="ARBA00022448"/>
    </source>
</evidence>
<feature type="transmembrane region" description="Helical" evidence="7">
    <location>
        <begin position="12"/>
        <end position="32"/>
    </location>
</feature>
<evidence type="ECO:0000256" key="6">
    <source>
        <dbReference type="ARBA" id="ARBA00023136"/>
    </source>
</evidence>
<dbReference type="Proteomes" id="UP000032512">
    <property type="component" value="Unassembled WGS sequence"/>
</dbReference>
<name>A0A0D6ZB45_9BACI</name>
<comment type="similarity">
    <text evidence="7">Belongs to the binding-protein-dependent transport system permease family.</text>
</comment>
<keyword evidence="3" id="KW-1003">Cell membrane</keyword>
<feature type="domain" description="ABC transmembrane type-1" evidence="8">
    <location>
        <begin position="70"/>
        <end position="259"/>
    </location>
</feature>
<keyword evidence="5 7" id="KW-1133">Transmembrane helix</keyword>
<evidence type="ECO:0000256" key="1">
    <source>
        <dbReference type="ARBA" id="ARBA00004651"/>
    </source>
</evidence>
<evidence type="ECO:0000313" key="9">
    <source>
        <dbReference type="EMBL" id="KIY21788.1"/>
    </source>
</evidence>
<organism evidence="9 10">
    <name type="scientific">Mesobacillus subterraneus</name>
    <dbReference type="NCBI Taxonomy" id="285983"/>
    <lineage>
        <taxon>Bacteria</taxon>
        <taxon>Bacillati</taxon>
        <taxon>Bacillota</taxon>
        <taxon>Bacilli</taxon>
        <taxon>Bacillales</taxon>
        <taxon>Bacillaceae</taxon>
        <taxon>Mesobacillus</taxon>
    </lineage>
</organism>
<dbReference type="GO" id="GO:0055085">
    <property type="term" value="P:transmembrane transport"/>
    <property type="evidence" value="ECO:0007669"/>
    <property type="project" value="InterPro"/>
</dbReference>
<evidence type="ECO:0000256" key="4">
    <source>
        <dbReference type="ARBA" id="ARBA00022692"/>
    </source>
</evidence>
<feature type="transmembrane region" description="Helical" evidence="7">
    <location>
        <begin position="105"/>
        <end position="126"/>
    </location>
</feature>
<accession>A0A0D6ZB45</accession>
<evidence type="ECO:0000256" key="3">
    <source>
        <dbReference type="ARBA" id="ARBA00022475"/>
    </source>
</evidence>
<comment type="subcellular location">
    <subcellularLocation>
        <location evidence="1 7">Cell membrane</location>
        <topology evidence="1 7">Multi-pass membrane protein</topology>
    </subcellularLocation>
</comment>
<keyword evidence="6 7" id="KW-0472">Membrane</keyword>
<dbReference type="OrthoDB" id="9771544at2"/>
<gene>
    <name evidence="9" type="ORF">UB32_12145</name>
</gene>
<dbReference type="InterPro" id="IPR000515">
    <property type="entry name" value="MetI-like"/>
</dbReference>
<evidence type="ECO:0000259" key="8">
    <source>
        <dbReference type="PROSITE" id="PS50928"/>
    </source>
</evidence>
<feature type="transmembrane region" description="Helical" evidence="7">
    <location>
        <begin position="69"/>
        <end position="93"/>
    </location>
</feature>
<dbReference type="PROSITE" id="PS50928">
    <property type="entry name" value="ABC_TM1"/>
    <property type="match status" value="1"/>
</dbReference>
<evidence type="ECO:0000256" key="7">
    <source>
        <dbReference type="RuleBase" id="RU363032"/>
    </source>
</evidence>
<keyword evidence="4 7" id="KW-0812">Transmembrane</keyword>
<keyword evidence="2 7" id="KW-0813">Transport</keyword>
<dbReference type="Gene3D" id="1.10.3720.10">
    <property type="entry name" value="MetI-like"/>
    <property type="match status" value="1"/>
</dbReference>
<reference evidence="9 10" key="1">
    <citation type="submission" date="2015-01" db="EMBL/GenBank/DDBJ databases">
        <title>Draft genome sequences of the supercritical CO2 tolerant bacteria Bacillus subterraneus MITOT1 and Bacillus cereus MIT0214.</title>
        <authorList>
            <person name="Peet K.C."/>
            <person name="Thompson J.R."/>
        </authorList>
    </citation>
    <scope>NUCLEOTIDE SEQUENCE [LARGE SCALE GENOMIC DNA]</scope>
    <source>
        <strain evidence="9 10">MITOT1</strain>
    </source>
</reference>
<proteinExistence type="inferred from homology"/>
<dbReference type="InterPro" id="IPR035906">
    <property type="entry name" value="MetI-like_sf"/>
</dbReference>
<comment type="caution">
    <text evidence="9">The sequence shown here is derived from an EMBL/GenBank/DDBJ whole genome shotgun (WGS) entry which is preliminary data.</text>
</comment>
<sequence length="274" mass="31036">MIFTNKVSKIGIYTAIVLLALVFSAPFLYTLYTSFIPIKYVNTFTGLENWTFDNYKTFFTSDAYSVSKWLFNTVVMTGIILIGNLIINPMAAYALAKLDFFGKKLIFWIVVITMMIPYHMILIPVYVNMAKLGWLNSFAALTIPFLYQAIYIFMLRQFFIGVPNELIEAARMDGLTKMGAFWRIVYPLSKPVLITVAILTFAGTWNSYLIPSTLANTPEKYVLVVGLNSVKDMFFENTPLVMAGVVLTTLPILAFFFVFQKQYMEGISNSGLKG</sequence>
<keyword evidence="10" id="KW-1185">Reference proteome</keyword>
<dbReference type="RefSeq" id="WP_044394147.1">
    <property type="nucleotide sequence ID" value="NZ_JXIQ01000095.1"/>
</dbReference>
<dbReference type="EMBL" id="JXIQ01000095">
    <property type="protein sequence ID" value="KIY21788.1"/>
    <property type="molecule type" value="Genomic_DNA"/>
</dbReference>
<dbReference type="PATRIC" id="fig|285983.3.peg.1101"/>